<feature type="transmembrane region" description="Helical" evidence="6">
    <location>
        <begin position="332"/>
        <end position="353"/>
    </location>
</feature>
<feature type="transmembrane region" description="Helical" evidence="6">
    <location>
        <begin position="269"/>
        <end position="287"/>
    </location>
</feature>
<dbReference type="EMBL" id="JH793444">
    <property type="protein sequence ID" value="ELQ32578.1"/>
    <property type="molecule type" value="Genomic_DNA"/>
</dbReference>
<dbReference type="AlphaFoldDB" id="A0AA97NLY9"/>
<dbReference type="Pfam" id="PF07690">
    <property type="entry name" value="MFS_1"/>
    <property type="match status" value="1"/>
</dbReference>
<accession>A0AA97NLY9</accession>
<dbReference type="InterPro" id="IPR020846">
    <property type="entry name" value="MFS_dom"/>
</dbReference>
<feature type="transmembrane region" description="Helical" evidence="6">
    <location>
        <begin position="439"/>
        <end position="463"/>
    </location>
</feature>
<keyword evidence="4 6" id="KW-1133">Transmembrane helix</keyword>
<gene>
    <name evidence="9" type="ORF">OOU_Y34scaffold01090g9</name>
</gene>
<sequence>MHVPTSLFAAVLAFVAFDQASALCKWDRCCYTNPKGPGACPPQQWHVSFSGAYCEVSICPVGCTNLQSGVAYSEPTRLGVWFIMRFCDPLTTNSNCPAKPAPPLGEIHHGKEESHMHFELLPLKSCVESQQIVPLHHTVRFVFNMASGTGVASADNSILPDEPATPMAVMKDENTPTANSDARVEAVDPADSYSKFGPKQRLVIIAIASTIGVLSPLSSNLYTPAIPAVAKDLGVSTDAINLTITSYLVLQGISPTLWSVIGDNTGRRLLYLIALTVYLGSCVGLALSPNYPSVLALRAVQAVGSASTTAIGASLIGDLIHVSQRGGWMGNYSAMGGAGTAFGPVLGGLFAQYTGWRGMFVFMAALAAFLLMTTAFLLPETKRDIVHDGSVPAPWYLQAPIKWLDAPKSTGHATGRATAGKFKIDLKAPVRLLVEPECLCVVLFTGVIFAVWQATMVATATLYSERYDLSETNIGLTYISNGVGSLCGSILTGKLLDREYKRQLQREKTQDEGNEEQQPRQQEVQHIELARIKPLIIPTVVFLVSVVALGWIMEYHVHIAASITIAFFVGGLSTIVFAGFSILIVDLFKSQSFSATASMNLSRCLIASGGTAAIGPLIRAVGVGWAFTICAAVGLASCSLALAELWRGRHWRAKRNAAKQV</sequence>
<comment type="subcellular location">
    <subcellularLocation>
        <location evidence="1">Membrane</location>
        <topology evidence="1">Multi-pass membrane protein</topology>
    </subcellularLocation>
</comment>
<evidence type="ECO:0000256" key="3">
    <source>
        <dbReference type="ARBA" id="ARBA00022692"/>
    </source>
</evidence>
<dbReference type="PANTHER" id="PTHR23502:SF151">
    <property type="entry name" value="MAJOR FACILITATOR SUPERFAMILY (MFS) PROFILE DOMAIN-CONTAINING PROTEIN"/>
    <property type="match status" value="1"/>
</dbReference>
<evidence type="ECO:0000256" key="5">
    <source>
        <dbReference type="ARBA" id="ARBA00023136"/>
    </source>
</evidence>
<feature type="transmembrane region" description="Helical" evidence="6">
    <location>
        <begin position="535"/>
        <end position="553"/>
    </location>
</feature>
<dbReference type="Gene3D" id="1.20.1250.20">
    <property type="entry name" value="MFS general substrate transporter like domains"/>
    <property type="match status" value="1"/>
</dbReference>
<feature type="chain" id="PRO_5041670761" description="Major facilitator superfamily (MFS) profile domain-containing protein" evidence="7">
    <location>
        <begin position="23"/>
        <end position="661"/>
    </location>
</feature>
<protein>
    <recommendedName>
        <fullName evidence="8">Major facilitator superfamily (MFS) profile domain-containing protein</fullName>
    </recommendedName>
</protein>
<feature type="transmembrane region" description="Helical" evidence="6">
    <location>
        <begin position="299"/>
        <end position="320"/>
    </location>
</feature>
<keyword evidence="2" id="KW-0813">Transport</keyword>
<feature type="transmembrane region" description="Helical" evidence="6">
    <location>
        <begin position="475"/>
        <end position="496"/>
    </location>
</feature>
<evidence type="ECO:0000256" key="7">
    <source>
        <dbReference type="SAM" id="SignalP"/>
    </source>
</evidence>
<feature type="transmembrane region" description="Helical" evidence="6">
    <location>
        <begin position="359"/>
        <end position="378"/>
    </location>
</feature>
<dbReference type="InterPro" id="IPR036259">
    <property type="entry name" value="MFS_trans_sf"/>
</dbReference>
<dbReference type="PRINTS" id="PR01035">
    <property type="entry name" value="TCRTETA"/>
</dbReference>
<evidence type="ECO:0000256" key="2">
    <source>
        <dbReference type="ARBA" id="ARBA00022448"/>
    </source>
</evidence>
<feature type="transmembrane region" description="Helical" evidence="6">
    <location>
        <begin position="202"/>
        <end position="222"/>
    </location>
</feature>
<dbReference type="InterPro" id="IPR011701">
    <property type="entry name" value="MFS"/>
</dbReference>
<dbReference type="PANTHER" id="PTHR23502">
    <property type="entry name" value="MAJOR FACILITATOR SUPERFAMILY"/>
    <property type="match status" value="1"/>
</dbReference>
<feature type="transmembrane region" description="Helical" evidence="6">
    <location>
        <begin position="600"/>
        <end position="618"/>
    </location>
</feature>
<reference evidence="9" key="1">
    <citation type="journal article" date="2012" name="PLoS Genet.">
        <title>Comparative analysis of the genomes of two field isolates of the rice blast fungus Magnaporthe oryzae.</title>
        <authorList>
            <person name="Xue M."/>
            <person name="Yang J."/>
            <person name="Li Z."/>
            <person name="Hu S."/>
            <person name="Yao N."/>
            <person name="Dean R.A."/>
            <person name="Zhao W."/>
            <person name="Shen M."/>
            <person name="Zhang H."/>
            <person name="Li C."/>
            <person name="Liu L."/>
            <person name="Cao L."/>
            <person name="Xu X."/>
            <person name="Xing Y."/>
            <person name="Hsiang T."/>
            <person name="Zhang Z."/>
            <person name="Xu J.R."/>
            <person name="Peng Y.L."/>
        </authorList>
    </citation>
    <scope>NUCLEOTIDE SEQUENCE</scope>
    <source>
        <strain evidence="9">Y34</strain>
    </source>
</reference>
<evidence type="ECO:0000256" key="1">
    <source>
        <dbReference type="ARBA" id="ARBA00004141"/>
    </source>
</evidence>
<keyword evidence="3 6" id="KW-0812">Transmembrane</keyword>
<dbReference type="InterPro" id="IPR001958">
    <property type="entry name" value="Tet-R_TetA/multi-R_MdtG-like"/>
</dbReference>
<evidence type="ECO:0000256" key="4">
    <source>
        <dbReference type="ARBA" id="ARBA00022989"/>
    </source>
</evidence>
<evidence type="ECO:0000256" key="6">
    <source>
        <dbReference type="SAM" id="Phobius"/>
    </source>
</evidence>
<dbReference type="SUPFAM" id="SSF103473">
    <property type="entry name" value="MFS general substrate transporter"/>
    <property type="match status" value="1"/>
</dbReference>
<feature type="domain" description="Major facilitator superfamily (MFS) profile" evidence="8">
    <location>
        <begin position="204"/>
        <end position="649"/>
    </location>
</feature>
<proteinExistence type="predicted"/>
<dbReference type="GO" id="GO:0005886">
    <property type="term" value="C:plasma membrane"/>
    <property type="evidence" value="ECO:0007669"/>
    <property type="project" value="TreeGrafter"/>
</dbReference>
<dbReference type="GO" id="GO:0022857">
    <property type="term" value="F:transmembrane transporter activity"/>
    <property type="evidence" value="ECO:0007669"/>
    <property type="project" value="InterPro"/>
</dbReference>
<keyword evidence="5 6" id="KW-0472">Membrane</keyword>
<name>A0AA97NLY9_PYRO3</name>
<feature type="signal peptide" evidence="7">
    <location>
        <begin position="1"/>
        <end position="22"/>
    </location>
</feature>
<feature type="transmembrane region" description="Helical" evidence="6">
    <location>
        <begin position="624"/>
        <end position="646"/>
    </location>
</feature>
<evidence type="ECO:0000313" key="9">
    <source>
        <dbReference type="EMBL" id="ELQ32578.1"/>
    </source>
</evidence>
<dbReference type="Proteomes" id="UP000011086">
    <property type="component" value="Unassembled WGS sequence"/>
</dbReference>
<organism evidence="9">
    <name type="scientific">Pyricularia oryzae (strain Y34)</name>
    <name type="common">Rice blast fungus</name>
    <name type="synonym">Magnaporthe oryzae</name>
    <dbReference type="NCBI Taxonomy" id="1143189"/>
    <lineage>
        <taxon>Eukaryota</taxon>
        <taxon>Fungi</taxon>
        <taxon>Dikarya</taxon>
        <taxon>Ascomycota</taxon>
        <taxon>Pezizomycotina</taxon>
        <taxon>Sordariomycetes</taxon>
        <taxon>Sordariomycetidae</taxon>
        <taxon>Magnaporthales</taxon>
        <taxon>Pyriculariaceae</taxon>
        <taxon>Pyricularia</taxon>
    </lineage>
</organism>
<dbReference type="FunFam" id="1.20.1250.20:FF:000172">
    <property type="entry name" value="MFS multidrug resistance transporter"/>
    <property type="match status" value="1"/>
</dbReference>
<dbReference type="PROSITE" id="PS50850">
    <property type="entry name" value="MFS"/>
    <property type="match status" value="1"/>
</dbReference>
<evidence type="ECO:0000259" key="8">
    <source>
        <dbReference type="PROSITE" id="PS50850"/>
    </source>
</evidence>
<keyword evidence="7" id="KW-0732">Signal</keyword>
<feature type="transmembrane region" description="Helical" evidence="6">
    <location>
        <begin position="559"/>
        <end position="588"/>
    </location>
</feature>